<dbReference type="Proteomes" id="UP001596253">
    <property type="component" value="Unassembled WGS sequence"/>
</dbReference>
<evidence type="ECO:0000313" key="3">
    <source>
        <dbReference type="Proteomes" id="UP001596253"/>
    </source>
</evidence>
<keyword evidence="3" id="KW-1185">Reference proteome</keyword>
<gene>
    <name evidence="2" type="ORF">ACFP3T_09580</name>
</gene>
<dbReference type="Gene3D" id="1.20.120.1870">
    <property type="entry name" value="Fic/DOC protein, Fido domain"/>
    <property type="match status" value="1"/>
</dbReference>
<dbReference type="InterPro" id="IPR003812">
    <property type="entry name" value="Fido"/>
</dbReference>
<dbReference type="Pfam" id="PF02661">
    <property type="entry name" value="Fic"/>
    <property type="match status" value="1"/>
</dbReference>
<dbReference type="RefSeq" id="WP_171001032.1">
    <property type="nucleotide sequence ID" value="NZ_BJDK01000009.1"/>
</dbReference>
<name>A0ABW1R9W1_9LACO</name>
<comment type="caution">
    <text evidence="2">The sequence shown here is derived from an EMBL/GenBank/DDBJ whole genome shotgun (WGS) entry which is preliminary data.</text>
</comment>
<dbReference type="EMBL" id="JBHSSD010000041">
    <property type="protein sequence ID" value="MFC6164918.1"/>
    <property type="molecule type" value="Genomic_DNA"/>
</dbReference>
<accession>A0ABW1R9W1</accession>
<protein>
    <submittedName>
        <fullName evidence="2">Type II toxin-antitoxin system death-on-curing family toxin</fullName>
    </submittedName>
</protein>
<reference evidence="3" key="1">
    <citation type="journal article" date="2019" name="Int. J. Syst. Evol. Microbiol.">
        <title>The Global Catalogue of Microorganisms (GCM) 10K type strain sequencing project: providing services to taxonomists for standard genome sequencing and annotation.</title>
        <authorList>
            <consortium name="The Broad Institute Genomics Platform"/>
            <consortium name="The Broad Institute Genome Sequencing Center for Infectious Disease"/>
            <person name="Wu L."/>
            <person name="Ma J."/>
        </authorList>
    </citation>
    <scope>NUCLEOTIDE SEQUENCE [LARGE SCALE GENOMIC DNA]</scope>
    <source>
        <strain evidence="3">CCM 8932</strain>
    </source>
</reference>
<organism evidence="2 3">
    <name type="scientific">Lactiplantibacillus dongliensis</name>
    <dbReference type="NCBI Taxonomy" id="2559919"/>
    <lineage>
        <taxon>Bacteria</taxon>
        <taxon>Bacillati</taxon>
        <taxon>Bacillota</taxon>
        <taxon>Bacilli</taxon>
        <taxon>Lactobacillales</taxon>
        <taxon>Lactobacillaceae</taxon>
        <taxon>Lactiplantibacillus</taxon>
    </lineage>
</organism>
<evidence type="ECO:0000259" key="1">
    <source>
        <dbReference type="PROSITE" id="PS51459"/>
    </source>
</evidence>
<feature type="domain" description="Fido" evidence="1">
    <location>
        <begin position="4"/>
        <end position="122"/>
    </location>
</feature>
<dbReference type="InterPro" id="IPR006440">
    <property type="entry name" value="Doc"/>
</dbReference>
<evidence type="ECO:0000313" key="2">
    <source>
        <dbReference type="EMBL" id="MFC6164918.1"/>
    </source>
</evidence>
<dbReference type="InterPro" id="IPR053737">
    <property type="entry name" value="Type_II_TA_Toxin"/>
</dbReference>
<proteinExistence type="predicted"/>
<dbReference type="PROSITE" id="PS51459">
    <property type="entry name" value="FIDO"/>
    <property type="match status" value="1"/>
</dbReference>
<dbReference type="NCBIfam" id="TIGR01550">
    <property type="entry name" value="DOC_P1"/>
    <property type="match status" value="1"/>
</dbReference>
<sequence>MYYLNAYQFIDLNTLALIDTDEASFVRNPHGLDAIEHLSKQNFFGREAYPKIEEKLGIVFIKLINLHCFEDANKRTAVLALQTLADLNDHDLTYTSEEMYELALKVAATDDADLDYNAVYRSIRDHLV</sequence>